<organism evidence="2 3">
    <name type="scientific">Pseudoxanthomonas winnipegensis</name>
    <dbReference type="NCBI Taxonomy" id="2480810"/>
    <lineage>
        <taxon>Bacteria</taxon>
        <taxon>Pseudomonadati</taxon>
        <taxon>Pseudomonadota</taxon>
        <taxon>Gammaproteobacteria</taxon>
        <taxon>Lysobacterales</taxon>
        <taxon>Lysobacteraceae</taxon>
        <taxon>Pseudoxanthomonas</taxon>
    </lineage>
</organism>
<evidence type="ECO:0000313" key="2">
    <source>
        <dbReference type="EMBL" id="TAA27126.1"/>
    </source>
</evidence>
<accession>A0A4Q8LEI0</accession>
<feature type="compositionally biased region" description="Pro residues" evidence="1">
    <location>
        <begin position="142"/>
        <end position="172"/>
    </location>
</feature>
<name>A0A4Q8LEI0_9GAMM</name>
<dbReference type="InterPro" id="IPR018718">
    <property type="entry name" value="DUF2242"/>
</dbReference>
<protein>
    <submittedName>
        <fullName evidence="2">DUF2242 domain-containing protein</fullName>
    </submittedName>
</protein>
<evidence type="ECO:0000313" key="3">
    <source>
        <dbReference type="Proteomes" id="UP000292627"/>
    </source>
</evidence>
<dbReference type="AlphaFoldDB" id="A0A4Q8LEI0"/>
<evidence type="ECO:0000256" key="1">
    <source>
        <dbReference type="SAM" id="MobiDB-lite"/>
    </source>
</evidence>
<proteinExistence type="predicted"/>
<feature type="region of interest" description="Disordered" evidence="1">
    <location>
        <begin position="142"/>
        <end position="212"/>
    </location>
</feature>
<reference evidence="2 3" key="1">
    <citation type="submission" date="2019-02" db="EMBL/GenBank/DDBJ databases">
        <title>WGS of Pseudoxanthomonas species novum from clinical isolates.</title>
        <authorList>
            <person name="Bernier A.-M."/>
            <person name="Bernard K."/>
            <person name="Vachon A."/>
        </authorList>
    </citation>
    <scope>NUCLEOTIDE SEQUENCE [LARGE SCALE GENOMIC DNA]</scope>
    <source>
        <strain evidence="2 3">NML171200</strain>
    </source>
</reference>
<feature type="region of interest" description="Disordered" evidence="1">
    <location>
        <begin position="1"/>
        <end position="20"/>
    </location>
</feature>
<dbReference type="Proteomes" id="UP000292627">
    <property type="component" value="Unassembled WGS sequence"/>
</dbReference>
<dbReference type="OrthoDB" id="8588389at2"/>
<gene>
    <name evidence="2" type="ORF">EA660_04560</name>
</gene>
<feature type="compositionally biased region" description="Polar residues" evidence="1">
    <location>
        <begin position="194"/>
        <end position="212"/>
    </location>
</feature>
<sequence>MLAKETFDSDGTYSRTFDRSPEQVCEASRRALLSQGYVVSRSDASTVEANKNFQPEPEVHEQVAIRVSCVAQASGESWVFASATQDRYNLRKSNTSASVGTALGSLSLPFGSTDDSLVRVASLTVQQPTFYRSFFALVERYLPPPPPKKPKADPTPKPADGTPPPAPQPLQPQPVGESIPVPANEAKPADGTLVPQSSTTAPAQPSQAPDTL</sequence>
<comment type="caution">
    <text evidence="2">The sequence shown here is derived from an EMBL/GenBank/DDBJ whole genome shotgun (WGS) entry which is preliminary data.</text>
</comment>
<dbReference type="EMBL" id="SHMC01000002">
    <property type="protein sequence ID" value="TAA27126.1"/>
    <property type="molecule type" value="Genomic_DNA"/>
</dbReference>
<dbReference type="Pfam" id="PF10001">
    <property type="entry name" value="DUF2242"/>
    <property type="match status" value="1"/>
</dbReference>